<dbReference type="PATRIC" id="fig|161398.10.peg.2227"/>
<evidence type="ECO:0000259" key="6">
    <source>
        <dbReference type="SMART" id="SM00642"/>
    </source>
</evidence>
<feature type="active site" description="Proton donor" evidence="4">
    <location>
        <position position="233"/>
    </location>
</feature>
<dbReference type="SUPFAM" id="SSF51445">
    <property type="entry name" value="(Trans)glycosidases"/>
    <property type="match status" value="1"/>
</dbReference>
<dbReference type="SMR" id="A0A0S2K3N7"/>
<feature type="binding site" evidence="5">
    <location>
        <position position="50"/>
    </location>
    <ligand>
        <name>substrate</name>
    </ligand>
</feature>
<dbReference type="GO" id="GO:0005975">
    <property type="term" value="P:carbohydrate metabolic process"/>
    <property type="evidence" value="ECO:0007669"/>
    <property type="project" value="InterPro"/>
</dbReference>
<feature type="binding site" evidence="5">
    <location>
        <begin position="290"/>
        <end position="291"/>
    </location>
    <ligand>
        <name>substrate</name>
    </ligand>
</feature>
<dbReference type="InterPro" id="IPR006047">
    <property type="entry name" value="GH13_cat_dom"/>
</dbReference>
<dbReference type="Pfam" id="PF00128">
    <property type="entry name" value="Alpha-amylase"/>
    <property type="match status" value="1"/>
</dbReference>
<feature type="binding site" evidence="5">
    <location>
        <begin position="191"/>
        <end position="193"/>
    </location>
    <ligand>
        <name>substrate</name>
    </ligand>
</feature>
<comment type="similarity">
    <text evidence="1">Belongs to the glycosyl hydrolase 13 family. Sucrose phosphorylase subfamily.</text>
</comment>
<dbReference type="PANTHER" id="PTHR38784:SF1">
    <property type="entry name" value="SUCROSE PHOSPHORYLASE"/>
    <property type="match status" value="1"/>
</dbReference>
<evidence type="ECO:0000256" key="2">
    <source>
        <dbReference type="ARBA" id="ARBA00022676"/>
    </source>
</evidence>
<dbReference type="PIRSF" id="PIRSF003059">
    <property type="entry name" value="Sucrose_phosphorylase"/>
    <property type="match status" value="1"/>
</dbReference>
<keyword evidence="8" id="KW-1185">Reference proteome</keyword>
<feature type="domain" description="Glycosyl hydrolase family 13 catalytic" evidence="6">
    <location>
        <begin position="6"/>
        <end position="428"/>
    </location>
</feature>
<feature type="binding site" evidence="5">
    <location>
        <position position="233"/>
    </location>
    <ligand>
        <name>substrate</name>
    </ligand>
</feature>
<keyword evidence="2" id="KW-0328">Glycosyltransferase</keyword>
<evidence type="ECO:0000313" key="8">
    <source>
        <dbReference type="Proteomes" id="UP000061457"/>
    </source>
</evidence>
<feature type="active site" description="Nucleophile" evidence="4">
    <location>
        <position position="193"/>
    </location>
</feature>
<dbReference type="AlphaFoldDB" id="A0A0S2K3N7"/>
<feature type="binding site" evidence="5">
    <location>
        <begin position="340"/>
        <end position="343"/>
    </location>
    <ligand>
        <name>substrate</name>
    </ligand>
</feature>
<dbReference type="Proteomes" id="UP000061457">
    <property type="component" value="Chromosome I"/>
</dbReference>
<dbReference type="RefSeq" id="WP_058030398.1">
    <property type="nucleotide sequence ID" value="NZ_CP013187.1"/>
</dbReference>
<dbReference type="InterPro" id="IPR016377">
    <property type="entry name" value="Sucrose_GGa_phosphorylase-rel"/>
</dbReference>
<evidence type="ECO:0000256" key="4">
    <source>
        <dbReference type="PIRSR" id="PIRSR003059-1"/>
    </source>
</evidence>
<feature type="binding site" evidence="5">
    <location>
        <position position="397"/>
    </location>
    <ligand>
        <name>substrate</name>
    </ligand>
</feature>
<protein>
    <submittedName>
        <fullName evidence="7">Sucrose phosphorylase</fullName>
    </submittedName>
</protein>
<dbReference type="Gene3D" id="3.20.20.80">
    <property type="entry name" value="Glycosidases"/>
    <property type="match status" value="1"/>
</dbReference>
<evidence type="ECO:0000256" key="1">
    <source>
        <dbReference type="ARBA" id="ARBA00008452"/>
    </source>
</evidence>
<dbReference type="NCBIfam" id="TIGR03852">
    <property type="entry name" value="sucrose_gtfA"/>
    <property type="match status" value="1"/>
</dbReference>
<feature type="binding site" evidence="5">
    <location>
        <position position="88"/>
    </location>
    <ligand>
        <name>sucrose</name>
        <dbReference type="ChEBI" id="CHEBI:17992"/>
    </ligand>
</feature>
<evidence type="ECO:0000256" key="5">
    <source>
        <dbReference type="PIRSR" id="PIRSR003059-2"/>
    </source>
</evidence>
<dbReference type="PANTHER" id="PTHR38784">
    <property type="entry name" value="SUCROSE PHOSPHORYLASE"/>
    <property type="match status" value="1"/>
</dbReference>
<sequence length="489" mass="54065">MKNQVQLITYADRLTGSGLPVLKQMLDGPLVGLFSGVHILPFYYPIDGSDAGFDPIDHAQIDSRLGSWPDLKALGEGYEIMADLIVNHASGQSPEFLDVLENGTASKYWSMFLKEQDVFPNGITDEEAAAIFRPRPTSCFTPKTLASGEVVNFWTTFTDNQIDINVETEAGKNYLDKVLNLFANNGVKIIRLDAAGFAIKRAGTSCFMTDEAFAFIKQLSKQANEMGMETIAEIHSHYQTQIAVAEKVDRVYDFALPPLILHTLFTQNVDALVSWLTIAPRNCLTVLDTHDGIGIVDAGPEGEKPGLLNAAQVDNLVEQIHENSNSQSRQATGAAASNVDLYQVNCTYYDALARNDLDYLTARAIQFFSPGVPQVYYGGLLALHNDMALLDSTNVGRDINRSYLTPEKVDIQLQKPVVKALSKLIKLRNESQAFNGAFSLQGADSLLIMEWENQQHTACLKIDFETHLIEMTFADRKGAKRFNIADLLK</sequence>
<dbReference type="CDD" id="cd11355">
    <property type="entry name" value="AmyAc_Sucrose_phosphorylase"/>
    <property type="match status" value="1"/>
</dbReference>
<dbReference type="GO" id="GO:0004645">
    <property type="term" value="F:1,4-alpha-oligoglucan phosphorylase activity"/>
    <property type="evidence" value="ECO:0007669"/>
    <property type="project" value="InterPro"/>
</dbReference>
<dbReference type="InterPro" id="IPR045857">
    <property type="entry name" value="O16G_dom_2"/>
</dbReference>
<proteinExistence type="inferred from homology"/>
<gene>
    <name evidence="7" type="ORF">PP2015_2189</name>
</gene>
<evidence type="ECO:0000313" key="7">
    <source>
        <dbReference type="EMBL" id="ALO42686.1"/>
    </source>
</evidence>
<dbReference type="STRING" id="161398.PP2015_2189"/>
<keyword evidence="3" id="KW-0808">Transferase</keyword>
<name>A0A0S2K3N7_9GAMM</name>
<dbReference type="Gene3D" id="3.90.400.10">
    <property type="entry name" value="Oligo-1,6-glucosidase, Domain 2"/>
    <property type="match status" value="1"/>
</dbReference>
<dbReference type="InterPro" id="IPR017853">
    <property type="entry name" value="GH"/>
</dbReference>
<accession>A0A0S2K3N7</accession>
<dbReference type="EMBL" id="CP013187">
    <property type="protein sequence ID" value="ALO42686.1"/>
    <property type="molecule type" value="Genomic_DNA"/>
</dbReference>
<reference evidence="7 8" key="1">
    <citation type="submission" date="2015-11" db="EMBL/GenBank/DDBJ databases">
        <authorList>
            <person name="Zhang Y."/>
            <person name="Guo Z."/>
        </authorList>
    </citation>
    <scope>NUCLEOTIDE SEQUENCE [LARGE SCALE GENOMIC DNA]</scope>
    <source>
        <strain evidence="7 8">KCTC 12086</strain>
    </source>
</reference>
<dbReference type="KEGG" id="pphe:PP2015_2189"/>
<evidence type="ECO:0000256" key="3">
    <source>
        <dbReference type="ARBA" id="ARBA00022679"/>
    </source>
</evidence>
<dbReference type="OrthoDB" id="9805159at2"/>
<organism evidence="7 8">
    <name type="scientific">Pseudoalteromonas phenolica</name>
    <dbReference type="NCBI Taxonomy" id="161398"/>
    <lineage>
        <taxon>Bacteria</taxon>
        <taxon>Pseudomonadati</taxon>
        <taxon>Pseudomonadota</taxon>
        <taxon>Gammaproteobacteria</taxon>
        <taxon>Alteromonadales</taxon>
        <taxon>Pseudoalteromonadaceae</taxon>
        <taxon>Pseudoalteromonas</taxon>
    </lineage>
</organism>
<dbReference type="SMART" id="SM00642">
    <property type="entry name" value="Aamy"/>
    <property type="match status" value="1"/>
</dbReference>
<dbReference type="InterPro" id="IPR022527">
    <property type="entry name" value="Sucrose_phospho"/>
</dbReference>